<dbReference type="Proteomes" id="UP001175271">
    <property type="component" value="Unassembled WGS sequence"/>
</dbReference>
<evidence type="ECO:0000313" key="2">
    <source>
        <dbReference type="Proteomes" id="UP001175271"/>
    </source>
</evidence>
<gene>
    <name evidence="1" type="ORF">QR680_003351</name>
</gene>
<protein>
    <submittedName>
        <fullName evidence="1">Uncharacterized protein</fullName>
    </submittedName>
</protein>
<organism evidence="1 2">
    <name type="scientific">Steinernema hermaphroditum</name>
    <dbReference type="NCBI Taxonomy" id="289476"/>
    <lineage>
        <taxon>Eukaryota</taxon>
        <taxon>Metazoa</taxon>
        <taxon>Ecdysozoa</taxon>
        <taxon>Nematoda</taxon>
        <taxon>Chromadorea</taxon>
        <taxon>Rhabditida</taxon>
        <taxon>Tylenchina</taxon>
        <taxon>Panagrolaimomorpha</taxon>
        <taxon>Strongyloidoidea</taxon>
        <taxon>Steinernematidae</taxon>
        <taxon>Steinernema</taxon>
    </lineage>
</organism>
<comment type="caution">
    <text evidence="1">The sequence shown here is derived from an EMBL/GenBank/DDBJ whole genome shotgun (WGS) entry which is preliminary data.</text>
</comment>
<dbReference type="EMBL" id="JAUCMV010000005">
    <property type="protein sequence ID" value="KAK0400090.1"/>
    <property type="molecule type" value="Genomic_DNA"/>
</dbReference>
<sequence length="260" mass="30469">MNELRRMSSPINAAANVCAADIATIPMSDTSLPSIQVDYAPPNAEVLSRWKRTERRLTVVSLPKIMLERRKRKEEEDQKRRKRQEFVDFVDSLPTITAHIDSNTENHFFPPPDIPIDQEANEFIRFASIHKEYEMGKQYYYGLETMLNFRMGIRDRLQKRKADLEEATAPLEALFEPGEKVTYRTFHSYFKDTMRQFAEMNFEICEKAFKRKTEKKEPKSRLSAADLVDLRKAISMHRSGIARMDELINDLKNRSNIDEK</sequence>
<evidence type="ECO:0000313" key="1">
    <source>
        <dbReference type="EMBL" id="KAK0400090.1"/>
    </source>
</evidence>
<name>A0AA39H6D9_9BILA</name>
<accession>A0AA39H6D9</accession>
<dbReference type="AlphaFoldDB" id="A0AA39H6D9"/>
<proteinExistence type="predicted"/>
<keyword evidence="2" id="KW-1185">Reference proteome</keyword>
<reference evidence="1" key="1">
    <citation type="submission" date="2023-06" db="EMBL/GenBank/DDBJ databases">
        <title>Genomic analysis of the entomopathogenic nematode Steinernema hermaphroditum.</title>
        <authorList>
            <person name="Schwarz E.M."/>
            <person name="Heppert J.K."/>
            <person name="Baniya A."/>
            <person name="Schwartz H.T."/>
            <person name="Tan C.-H."/>
            <person name="Antoshechkin I."/>
            <person name="Sternberg P.W."/>
            <person name="Goodrich-Blair H."/>
            <person name="Dillman A.R."/>
        </authorList>
    </citation>
    <scope>NUCLEOTIDE SEQUENCE</scope>
    <source>
        <strain evidence="1">PS9179</strain>
        <tissue evidence="1">Whole animal</tissue>
    </source>
</reference>